<keyword evidence="3 4" id="KW-0472">Membrane</keyword>
<evidence type="ECO:0000256" key="1">
    <source>
        <dbReference type="ARBA" id="ARBA00022475"/>
    </source>
</evidence>
<keyword evidence="1 4" id="KW-1003">Cell membrane</keyword>
<dbReference type="RefSeq" id="WP_369666785.1">
    <property type="nucleotide sequence ID" value="NZ_JBDKXB010000008.1"/>
</dbReference>
<dbReference type="PANTHER" id="PTHR38100">
    <property type="entry name" value="HIGH FREQUENCY LYSOGENIZATION PROTEIN HFLD"/>
    <property type="match status" value="1"/>
</dbReference>
<protein>
    <recommendedName>
        <fullName evidence="4">High frequency lysogenization protein HflD homolog</fullName>
    </recommendedName>
</protein>
<dbReference type="InterPro" id="IPR035932">
    <property type="entry name" value="HflD-like_sf"/>
</dbReference>
<reference evidence="5 6" key="1">
    <citation type="submission" date="2024-05" db="EMBL/GenBank/DDBJ databases">
        <title>Genome Sequence and Characterization of the New Strain Purple Sulfur Bacterium of Genus Thioalkalicoccus.</title>
        <authorList>
            <person name="Bryantseva I.A."/>
            <person name="Kyndt J.A."/>
            <person name="Imhoff J.F."/>
        </authorList>
    </citation>
    <scope>NUCLEOTIDE SEQUENCE [LARGE SCALE GENOMIC DNA]</scope>
    <source>
        <strain evidence="5 6">Um2</strain>
    </source>
</reference>
<gene>
    <name evidence="4 5" type="primary">hflD</name>
    <name evidence="5" type="ORF">ABC977_08270</name>
</gene>
<dbReference type="Proteomes" id="UP001564408">
    <property type="component" value="Unassembled WGS sequence"/>
</dbReference>
<dbReference type="Pfam" id="PF04356">
    <property type="entry name" value="DUF489"/>
    <property type="match status" value="1"/>
</dbReference>
<dbReference type="Gene3D" id="1.10.3890.10">
    <property type="entry name" value="HflD-like"/>
    <property type="match status" value="1"/>
</dbReference>
<proteinExistence type="inferred from homology"/>
<keyword evidence="6" id="KW-1185">Reference proteome</keyword>
<evidence type="ECO:0000256" key="4">
    <source>
        <dbReference type="HAMAP-Rule" id="MF_00695"/>
    </source>
</evidence>
<organism evidence="5 6">
    <name type="scientific">Thioalkalicoccus limnaeus</name>
    <dbReference type="NCBI Taxonomy" id="120681"/>
    <lineage>
        <taxon>Bacteria</taxon>
        <taxon>Pseudomonadati</taxon>
        <taxon>Pseudomonadota</taxon>
        <taxon>Gammaproteobacteria</taxon>
        <taxon>Chromatiales</taxon>
        <taxon>Chromatiaceae</taxon>
        <taxon>Thioalkalicoccus</taxon>
    </lineage>
</organism>
<name>A0ABV4BFV1_9GAMM</name>
<comment type="similarity">
    <text evidence="4">Belongs to the HflD family.</text>
</comment>
<dbReference type="EMBL" id="JBDKXB010000008">
    <property type="protein sequence ID" value="MEY6432398.1"/>
    <property type="molecule type" value="Genomic_DNA"/>
</dbReference>
<dbReference type="SUPFAM" id="SSF101322">
    <property type="entry name" value="YcfC-like"/>
    <property type="match status" value="1"/>
</dbReference>
<keyword evidence="2 4" id="KW-0963">Cytoplasm</keyword>
<dbReference type="InterPro" id="IPR007451">
    <property type="entry name" value="HflD"/>
</dbReference>
<sequence length="209" mass="23220">MAYSDSDRLIALAGLFQAIHCVMRVARHGTLDTSAAEPCIFSLFQVDADTVASVYGPPGAVGIGVRQIIDQMGGKPQRDLELTRYAILVMKLEQRLAARPDLLRAIRTGIDEATVKLDHHALLDPVILSHLADIYSKNISILEPRILVRGEPSHLNNPDNQNRIRAFLLAAVRSAMLWRQAGGNRWRILFGRARLFEAARAYLDSRTVT</sequence>
<comment type="caution">
    <text evidence="5">The sequence shown here is derived from an EMBL/GenBank/DDBJ whole genome shotgun (WGS) entry which is preliminary data.</text>
</comment>
<evidence type="ECO:0000256" key="2">
    <source>
        <dbReference type="ARBA" id="ARBA00022490"/>
    </source>
</evidence>
<dbReference type="HAMAP" id="MF_00695">
    <property type="entry name" value="HflD_protein"/>
    <property type="match status" value="1"/>
</dbReference>
<comment type="subcellular location">
    <subcellularLocation>
        <location evidence="4">Cytoplasm</location>
    </subcellularLocation>
    <subcellularLocation>
        <location evidence="4">Cell membrane</location>
        <topology evidence="4">Peripheral membrane protein</topology>
        <orientation evidence="4">Cytoplasmic side</orientation>
    </subcellularLocation>
</comment>
<evidence type="ECO:0000313" key="6">
    <source>
        <dbReference type="Proteomes" id="UP001564408"/>
    </source>
</evidence>
<accession>A0ABV4BFV1</accession>
<evidence type="ECO:0000256" key="3">
    <source>
        <dbReference type="ARBA" id="ARBA00023136"/>
    </source>
</evidence>
<dbReference type="PANTHER" id="PTHR38100:SF1">
    <property type="entry name" value="HIGH FREQUENCY LYSOGENIZATION PROTEIN HFLD"/>
    <property type="match status" value="1"/>
</dbReference>
<dbReference type="NCBIfam" id="NF001246">
    <property type="entry name" value="PRK00218.1-2"/>
    <property type="match status" value="1"/>
</dbReference>
<evidence type="ECO:0000313" key="5">
    <source>
        <dbReference type="EMBL" id="MEY6432398.1"/>
    </source>
</evidence>